<reference evidence="1 2" key="1">
    <citation type="submission" date="2017-04" db="EMBL/GenBank/DDBJ databases">
        <title>Comparative genome analysis of Subtercola boreus.</title>
        <authorList>
            <person name="Cho Y.-J."/>
            <person name="Cho A."/>
            <person name="Kim O.-S."/>
            <person name="Lee J.-I."/>
        </authorList>
    </citation>
    <scope>NUCLEOTIDE SEQUENCE [LARGE SCALE GENOMIC DNA]</scope>
    <source>
        <strain evidence="1 2">P28004</strain>
    </source>
</reference>
<name>A0A3E0WC89_9MICO</name>
<sequence>MKTVVEVCAHEKHSGRTSVPALTAVLALPSDLLTHHEPTRGLDPLLEAVFDQEVARVIALASVAASVILDCRHKLTQG</sequence>
<evidence type="ECO:0000313" key="1">
    <source>
        <dbReference type="EMBL" id="RFA28441.1"/>
    </source>
</evidence>
<dbReference type="AlphaFoldDB" id="A0A3E0WC89"/>
<gene>
    <name evidence="1" type="ORF">B7R25_04270</name>
</gene>
<comment type="caution">
    <text evidence="1">The sequence shown here is derived from an EMBL/GenBank/DDBJ whole genome shotgun (WGS) entry which is preliminary data.</text>
</comment>
<protein>
    <submittedName>
        <fullName evidence="1">Uncharacterized protein</fullName>
    </submittedName>
</protein>
<accession>A0A3E0WC89</accession>
<dbReference type="EMBL" id="NBXE01000009">
    <property type="protein sequence ID" value="RFA28441.1"/>
    <property type="molecule type" value="Genomic_DNA"/>
</dbReference>
<proteinExistence type="predicted"/>
<dbReference type="Proteomes" id="UP000257080">
    <property type="component" value="Unassembled WGS sequence"/>
</dbReference>
<evidence type="ECO:0000313" key="2">
    <source>
        <dbReference type="Proteomes" id="UP000257080"/>
    </source>
</evidence>
<organism evidence="1 2">
    <name type="scientific">Subtercola boreus</name>
    <dbReference type="NCBI Taxonomy" id="120213"/>
    <lineage>
        <taxon>Bacteria</taxon>
        <taxon>Bacillati</taxon>
        <taxon>Actinomycetota</taxon>
        <taxon>Actinomycetes</taxon>
        <taxon>Micrococcales</taxon>
        <taxon>Microbacteriaceae</taxon>
        <taxon>Subtercola</taxon>
    </lineage>
</organism>